<keyword evidence="4 10" id="KW-0067">ATP-binding</keyword>
<dbReference type="InterPro" id="IPR027417">
    <property type="entry name" value="P-loop_NTPase"/>
</dbReference>
<protein>
    <submittedName>
        <fullName evidence="10">ABC transporter ATP-binding protein</fullName>
    </submittedName>
</protein>
<proteinExistence type="predicted"/>
<evidence type="ECO:0000256" key="5">
    <source>
        <dbReference type="ARBA" id="ARBA00022989"/>
    </source>
</evidence>
<dbReference type="EMBL" id="JBHSBC010000034">
    <property type="protein sequence ID" value="MFC3984436.1"/>
    <property type="molecule type" value="Genomic_DNA"/>
</dbReference>
<evidence type="ECO:0000313" key="11">
    <source>
        <dbReference type="Proteomes" id="UP001595698"/>
    </source>
</evidence>
<evidence type="ECO:0000256" key="2">
    <source>
        <dbReference type="ARBA" id="ARBA00022692"/>
    </source>
</evidence>
<evidence type="ECO:0000256" key="4">
    <source>
        <dbReference type="ARBA" id="ARBA00022840"/>
    </source>
</evidence>
<dbReference type="Gene3D" id="1.20.1560.10">
    <property type="entry name" value="ABC transporter type 1, transmembrane domain"/>
    <property type="match status" value="1"/>
</dbReference>
<feature type="domain" description="ABC transmembrane type-1" evidence="9">
    <location>
        <begin position="30"/>
        <end position="306"/>
    </location>
</feature>
<dbReference type="SUPFAM" id="SSF90123">
    <property type="entry name" value="ABC transporter transmembrane region"/>
    <property type="match status" value="1"/>
</dbReference>
<feature type="domain" description="ABC transporter" evidence="8">
    <location>
        <begin position="343"/>
        <end position="576"/>
    </location>
</feature>
<dbReference type="RefSeq" id="WP_352014870.1">
    <property type="nucleotide sequence ID" value="NZ_JBHSBC010000034.1"/>
</dbReference>
<dbReference type="SMART" id="SM00382">
    <property type="entry name" value="AAA"/>
    <property type="match status" value="1"/>
</dbReference>
<comment type="subcellular location">
    <subcellularLocation>
        <location evidence="1">Cell membrane</location>
        <topology evidence="1">Multi-pass membrane protein</topology>
    </subcellularLocation>
</comment>
<evidence type="ECO:0000256" key="1">
    <source>
        <dbReference type="ARBA" id="ARBA00004651"/>
    </source>
</evidence>
<evidence type="ECO:0000259" key="8">
    <source>
        <dbReference type="PROSITE" id="PS50893"/>
    </source>
</evidence>
<keyword evidence="11" id="KW-1185">Reference proteome</keyword>
<dbReference type="InterPro" id="IPR003439">
    <property type="entry name" value="ABC_transporter-like_ATP-bd"/>
</dbReference>
<evidence type="ECO:0000259" key="9">
    <source>
        <dbReference type="PROSITE" id="PS50929"/>
    </source>
</evidence>
<accession>A0ABV8F7A1</accession>
<dbReference type="PROSITE" id="PS00211">
    <property type="entry name" value="ABC_TRANSPORTER_1"/>
    <property type="match status" value="1"/>
</dbReference>
<evidence type="ECO:0000256" key="6">
    <source>
        <dbReference type="ARBA" id="ARBA00023136"/>
    </source>
</evidence>
<keyword evidence="2 7" id="KW-0812">Transmembrane</keyword>
<name>A0ABV8F7A1_9ACTN</name>
<dbReference type="Pfam" id="PF00664">
    <property type="entry name" value="ABC_membrane"/>
    <property type="match status" value="1"/>
</dbReference>
<feature type="transmembrane region" description="Helical" evidence="7">
    <location>
        <begin position="67"/>
        <end position="88"/>
    </location>
</feature>
<gene>
    <name evidence="10" type="ORF">ACFOYY_30160</name>
</gene>
<dbReference type="InterPro" id="IPR039421">
    <property type="entry name" value="Type_1_exporter"/>
</dbReference>
<dbReference type="GO" id="GO:0005524">
    <property type="term" value="F:ATP binding"/>
    <property type="evidence" value="ECO:0007669"/>
    <property type="project" value="UniProtKB-KW"/>
</dbReference>
<keyword evidence="3" id="KW-0547">Nucleotide-binding</keyword>
<dbReference type="PROSITE" id="PS50893">
    <property type="entry name" value="ABC_TRANSPORTER_2"/>
    <property type="match status" value="1"/>
</dbReference>
<dbReference type="Gene3D" id="3.40.50.300">
    <property type="entry name" value="P-loop containing nucleotide triphosphate hydrolases"/>
    <property type="match status" value="1"/>
</dbReference>
<dbReference type="InterPro" id="IPR017871">
    <property type="entry name" value="ABC_transporter-like_CS"/>
</dbReference>
<sequence>MNATTGDIRTRLPAWRLLASHSLPHRGPLLAGGALNLVGTAAGLAQPLVAKQVIDAIGVGGTSWSPVLALVGLVVLSALCAAWGTYLLERVAASVVCRARGNLITRIMRLRVDALDRPGDLISRVTSDTTLLSGAASQALVEPLSGALMLVGGITLMALLDLPLLAVTAGILILILGVVGLAMPRISRAQQGVQQSVGEITTALERALGAFRTVKASGMESAEISRLGTAVDQAWRHTVGAAKWAALARVSSGLAIQVAFLTVLGAGAARVASGDLSVSSLVAFLLYLFNLGQPIATLVQGATEMQVGLAAVRRMREVEDLPVEAEGRPTATVDKPVYRQATAAFQKVSFGYGEEPVLREVSFTVAGGEVTAVVGASGAGKTTLFSLLERFYEPSSGIVTLDGKDVRQWPLAELRQQIGYVEQDAPVLAGTLRENLCYATQEVSEQELEHALARTRLTEFVANLPDGLETRIGHRGTTLSGGQRQRIAIARALLRRPRILLMDEATSQLDAANELALRETMTAVAKTTTVVMIAHRLSTVVGADRIVVLEGGRVRASGTHEELLAADGFYRELVGSQLLSGRRA</sequence>
<dbReference type="PANTHER" id="PTHR43394">
    <property type="entry name" value="ATP-DEPENDENT PERMEASE MDL1, MITOCHONDRIAL"/>
    <property type="match status" value="1"/>
</dbReference>
<evidence type="ECO:0000256" key="7">
    <source>
        <dbReference type="SAM" id="Phobius"/>
    </source>
</evidence>
<dbReference type="SUPFAM" id="SSF52540">
    <property type="entry name" value="P-loop containing nucleoside triphosphate hydrolases"/>
    <property type="match status" value="1"/>
</dbReference>
<reference evidence="11" key="1">
    <citation type="journal article" date="2019" name="Int. J. Syst. Evol. Microbiol.">
        <title>The Global Catalogue of Microorganisms (GCM) 10K type strain sequencing project: providing services to taxonomists for standard genome sequencing and annotation.</title>
        <authorList>
            <consortium name="The Broad Institute Genomics Platform"/>
            <consortium name="The Broad Institute Genome Sequencing Center for Infectious Disease"/>
            <person name="Wu L."/>
            <person name="Ma J."/>
        </authorList>
    </citation>
    <scope>NUCLEOTIDE SEQUENCE [LARGE SCALE GENOMIC DNA]</scope>
    <source>
        <strain evidence="11">TBRC 7912</strain>
    </source>
</reference>
<evidence type="ECO:0000256" key="3">
    <source>
        <dbReference type="ARBA" id="ARBA00022741"/>
    </source>
</evidence>
<dbReference type="Proteomes" id="UP001595698">
    <property type="component" value="Unassembled WGS sequence"/>
</dbReference>
<keyword evidence="5 7" id="KW-1133">Transmembrane helix</keyword>
<dbReference type="PANTHER" id="PTHR43394:SF1">
    <property type="entry name" value="ATP-BINDING CASSETTE SUB-FAMILY B MEMBER 10, MITOCHONDRIAL"/>
    <property type="match status" value="1"/>
</dbReference>
<dbReference type="Pfam" id="PF00005">
    <property type="entry name" value="ABC_tran"/>
    <property type="match status" value="1"/>
</dbReference>
<dbReference type="InterPro" id="IPR003593">
    <property type="entry name" value="AAA+_ATPase"/>
</dbReference>
<dbReference type="InterPro" id="IPR011527">
    <property type="entry name" value="ABC1_TM_dom"/>
</dbReference>
<feature type="transmembrane region" description="Helical" evidence="7">
    <location>
        <begin position="253"/>
        <end position="272"/>
    </location>
</feature>
<keyword evidence="6 7" id="KW-0472">Membrane</keyword>
<comment type="caution">
    <text evidence="10">The sequence shown here is derived from an EMBL/GenBank/DDBJ whole genome shotgun (WGS) entry which is preliminary data.</text>
</comment>
<dbReference type="PROSITE" id="PS50929">
    <property type="entry name" value="ABC_TM1F"/>
    <property type="match status" value="1"/>
</dbReference>
<organism evidence="10 11">
    <name type="scientific">Streptosporangium jomthongense</name>
    <dbReference type="NCBI Taxonomy" id="1193683"/>
    <lineage>
        <taxon>Bacteria</taxon>
        <taxon>Bacillati</taxon>
        <taxon>Actinomycetota</taxon>
        <taxon>Actinomycetes</taxon>
        <taxon>Streptosporangiales</taxon>
        <taxon>Streptosporangiaceae</taxon>
        <taxon>Streptosporangium</taxon>
    </lineage>
</organism>
<evidence type="ECO:0000313" key="10">
    <source>
        <dbReference type="EMBL" id="MFC3984436.1"/>
    </source>
</evidence>
<dbReference type="CDD" id="cd18551">
    <property type="entry name" value="ABC_6TM_LmrA_like"/>
    <property type="match status" value="1"/>
</dbReference>
<feature type="transmembrane region" description="Helical" evidence="7">
    <location>
        <begin position="164"/>
        <end position="183"/>
    </location>
</feature>
<dbReference type="InterPro" id="IPR036640">
    <property type="entry name" value="ABC1_TM_sf"/>
</dbReference>